<evidence type="ECO:0000256" key="2">
    <source>
        <dbReference type="ARBA" id="ARBA00022448"/>
    </source>
</evidence>
<evidence type="ECO:0000256" key="6">
    <source>
        <dbReference type="ARBA" id="ARBA00022840"/>
    </source>
</evidence>
<evidence type="ECO:0000256" key="4">
    <source>
        <dbReference type="ARBA" id="ARBA00022692"/>
    </source>
</evidence>
<dbReference type="InterPro" id="IPR032823">
    <property type="entry name" value="BCA_ABC_TP_C"/>
</dbReference>
<comment type="subcellular location">
    <subcellularLocation>
        <location evidence="1">Cell membrane</location>
        <topology evidence="1">Multi-pass membrane protein</topology>
    </subcellularLocation>
</comment>
<dbReference type="Gene3D" id="3.40.50.300">
    <property type="entry name" value="P-loop containing nucleotide triphosphate hydrolases"/>
    <property type="match status" value="1"/>
</dbReference>
<protein>
    <submittedName>
        <fullName evidence="12">Branched-chain amino acid ABC transporter ATP-binding protein/permease</fullName>
    </submittedName>
</protein>
<dbReference type="EMBL" id="JAPWIS010000057">
    <property type="protein sequence ID" value="MCZ4590582.1"/>
    <property type="molecule type" value="Genomic_DNA"/>
</dbReference>
<dbReference type="PANTHER" id="PTHR45772">
    <property type="entry name" value="CONSERVED COMPONENT OF ABC TRANSPORTER FOR NATURAL AMINO ACIDS-RELATED"/>
    <property type="match status" value="1"/>
</dbReference>
<name>A0ABT4NW75_RHOOP</name>
<dbReference type="PROSITE" id="PS50893">
    <property type="entry name" value="ABC_TRANSPORTER_2"/>
    <property type="match status" value="1"/>
</dbReference>
<dbReference type="SUPFAM" id="SSF52540">
    <property type="entry name" value="P-loop containing nucleoside triphosphate hydrolases"/>
    <property type="match status" value="1"/>
</dbReference>
<keyword evidence="3" id="KW-1003">Cell membrane</keyword>
<dbReference type="InterPro" id="IPR003593">
    <property type="entry name" value="AAA+_ATPase"/>
</dbReference>
<keyword evidence="5" id="KW-0547">Nucleotide-binding</keyword>
<feature type="compositionally biased region" description="Low complexity" evidence="9">
    <location>
        <begin position="286"/>
        <end position="298"/>
    </location>
</feature>
<evidence type="ECO:0000313" key="13">
    <source>
        <dbReference type="Proteomes" id="UP001066327"/>
    </source>
</evidence>
<dbReference type="Pfam" id="PF00005">
    <property type="entry name" value="ABC_tran"/>
    <property type="match status" value="1"/>
</dbReference>
<feature type="transmembrane region" description="Helical" evidence="10">
    <location>
        <begin position="21"/>
        <end position="41"/>
    </location>
</feature>
<proteinExistence type="predicted"/>
<feature type="transmembrane region" description="Helical" evidence="10">
    <location>
        <begin position="253"/>
        <end position="275"/>
    </location>
</feature>
<feature type="transmembrane region" description="Helical" evidence="10">
    <location>
        <begin position="93"/>
        <end position="111"/>
    </location>
</feature>
<evidence type="ECO:0000313" key="12">
    <source>
        <dbReference type="EMBL" id="MCZ4590582.1"/>
    </source>
</evidence>
<dbReference type="InterPro" id="IPR051120">
    <property type="entry name" value="ABC_AA/LPS_Transport"/>
</dbReference>
<feature type="domain" description="ABC transporter" evidence="11">
    <location>
        <begin position="316"/>
        <end position="548"/>
    </location>
</feature>
<accession>A0ABT4NW75</accession>
<dbReference type="RefSeq" id="WP_269593133.1">
    <property type="nucleotide sequence ID" value="NZ_JAPWIS010000057.1"/>
</dbReference>
<keyword evidence="8 10" id="KW-0472">Membrane</keyword>
<keyword evidence="4 10" id="KW-0812">Transmembrane</keyword>
<dbReference type="PANTHER" id="PTHR45772:SF4">
    <property type="entry name" value="ABC TRANSPORTER ATP-BINDING PROTEIN"/>
    <property type="match status" value="1"/>
</dbReference>
<evidence type="ECO:0000256" key="5">
    <source>
        <dbReference type="ARBA" id="ARBA00022741"/>
    </source>
</evidence>
<sequence length="552" mass="57801">MAMTEFLSIFGAYDFAIRDGIVLSLVALSVYVVLGAGIFALPQVGLMAVGAYVSAVLSVDVGTPFVISLVGGALASGVVALLLAALLHRLNGIYLAIASIAFAEVVRVAVLNLPLTGGAQGKVGIPRSTNDLMICIVVIVAVGCLIALKRSRFGLAIGAMREDSLMASHQGIDVVRYRTMLFGLSGILAGGAGSLHVHMTGFVEPGQFSFELLTQLLAIVVIGGAVFVTGSLVGALIIIGLPVALTGLASYEVLVNGVLIVLIVAFAPGGILGSLRSLRPDRRPVAPDAGGDAAADRVSSPRRGDRTDGARGTAVLAVRDLVMSFGGLRALDGVSLEARSGEILGIIGPNGSGKTTMLNVLSGVYRPDSGTGTLLERDLSHQWGRSHVIAQSGLARTFQNIRLMDEDTVSTNVRLGIARRPGLDVHTRVRTLLTEHRLDWAADIPVGSLPYGVRRRVEIARALAGEPRVLLLDEPTAGMNPAERQDVFDTISDIRSGGVAVIVVEHDVAMMRSFCDRLVVLDFGRKIAEGDPDAVLDSKEVIRAYIGSGSLA</sequence>
<reference evidence="12" key="1">
    <citation type="submission" date="2022-12" db="EMBL/GenBank/DDBJ databases">
        <authorList>
            <person name="Krivoruchko A.V."/>
            <person name="Elkin A."/>
        </authorList>
    </citation>
    <scope>NUCLEOTIDE SEQUENCE</scope>
    <source>
        <strain evidence="12">IEGM 249</strain>
    </source>
</reference>
<dbReference type="InterPro" id="IPR043428">
    <property type="entry name" value="LivM-like"/>
</dbReference>
<evidence type="ECO:0000259" key="11">
    <source>
        <dbReference type="PROSITE" id="PS50893"/>
    </source>
</evidence>
<keyword evidence="13" id="KW-1185">Reference proteome</keyword>
<evidence type="ECO:0000256" key="7">
    <source>
        <dbReference type="ARBA" id="ARBA00022989"/>
    </source>
</evidence>
<keyword evidence="6 12" id="KW-0067">ATP-binding</keyword>
<keyword evidence="7 10" id="KW-1133">Transmembrane helix</keyword>
<dbReference type="CDD" id="cd06581">
    <property type="entry name" value="TM_PBP1_LivM_like"/>
    <property type="match status" value="1"/>
</dbReference>
<evidence type="ECO:0000256" key="10">
    <source>
        <dbReference type="SAM" id="Phobius"/>
    </source>
</evidence>
<dbReference type="Proteomes" id="UP001066327">
    <property type="component" value="Unassembled WGS sequence"/>
</dbReference>
<evidence type="ECO:0000256" key="1">
    <source>
        <dbReference type="ARBA" id="ARBA00004651"/>
    </source>
</evidence>
<dbReference type="SMART" id="SM00382">
    <property type="entry name" value="AAA"/>
    <property type="match status" value="1"/>
</dbReference>
<feature type="region of interest" description="Disordered" evidence="9">
    <location>
        <begin position="283"/>
        <end position="309"/>
    </location>
</feature>
<dbReference type="InterPro" id="IPR003439">
    <property type="entry name" value="ABC_transporter-like_ATP-bd"/>
</dbReference>
<dbReference type="CDD" id="cd03219">
    <property type="entry name" value="ABC_Mj1267_LivG_branched"/>
    <property type="match status" value="1"/>
</dbReference>
<keyword evidence="2" id="KW-0813">Transport</keyword>
<feature type="transmembrane region" description="Helical" evidence="10">
    <location>
        <begin position="61"/>
        <end position="86"/>
    </location>
</feature>
<evidence type="ECO:0000256" key="3">
    <source>
        <dbReference type="ARBA" id="ARBA00022475"/>
    </source>
</evidence>
<dbReference type="InterPro" id="IPR027417">
    <property type="entry name" value="P-loop_NTPase"/>
</dbReference>
<dbReference type="InterPro" id="IPR001851">
    <property type="entry name" value="ABC_transp_permease"/>
</dbReference>
<comment type="caution">
    <text evidence="12">The sequence shown here is derived from an EMBL/GenBank/DDBJ whole genome shotgun (WGS) entry which is preliminary data.</text>
</comment>
<evidence type="ECO:0000256" key="9">
    <source>
        <dbReference type="SAM" id="MobiDB-lite"/>
    </source>
</evidence>
<dbReference type="GO" id="GO:0005524">
    <property type="term" value="F:ATP binding"/>
    <property type="evidence" value="ECO:0007669"/>
    <property type="project" value="UniProtKB-KW"/>
</dbReference>
<gene>
    <name evidence="12" type="ORF">O4328_44440</name>
</gene>
<organism evidence="12 13">
    <name type="scientific">Rhodococcus opacus</name>
    <name type="common">Nocardia opaca</name>
    <dbReference type="NCBI Taxonomy" id="37919"/>
    <lineage>
        <taxon>Bacteria</taxon>
        <taxon>Bacillati</taxon>
        <taxon>Actinomycetota</taxon>
        <taxon>Actinomycetes</taxon>
        <taxon>Mycobacteriales</taxon>
        <taxon>Nocardiaceae</taxon>
        <taxon>Rhodococcus</taxon>
    </lineage>
</organism>
<feature type="transmembrane region" description="Helical" evidence="10">
    <location>
        <begin position="131"/>
        <end position="148"/>
    </location>
</feature>
<dbReference type="Pfam" id="PF02653">
    <property type="entry name" value="BPD_transp_2"/>
    <property type="match status" value="1"/>
</dbReference>
<dbReference type="Pfam" id="PF12399">
    <property type="entry name" value="BCA_ABC_TP_C"/>
    <property type="match status" value="1"/>
</dbReference>
<evidence type="ECO:0000256" key="8">
    <source>
        <dbReference type="ARBA" id="ARBA00023136"/>
    </source>
</evidence>
<feature type="transmembrane region" description="Helical" evidence="10">
    <location>
        <begin position="216"/>
        <end position="241"/>
    </location>
</feature>